<evidence type="ECO:0000259" key="7">
    <source>
        <dbReference type="PROSITE" id="PS50811"/>
    </source>
</evidence>
<evidence type="ECO:0000256" key="4">
    <source>
        <dbReference type="ARBA" id="ARBA00023163"/>
    </source>
</evidence>
<comment type="subcellular location">
    <subcellularLocation>
        <location evidence="1">Nucleus</location>
    </subcellularLocation>
</comment>
<gene>
    <name evidence="8" type="ORF">K2173_000094</name>
</gene>
<accession>A0AAV8SPK3</accession>
<evidence type="ECO:0000256" key="1">
    <source>
        <dbReference type="ARBA" id="ARBA00004123"/>
    </source>
</evidence>
<dbReference type="InterPro" id="IPR044810">
    <property type="entry name" value="WRKY_plant"/>
</dbReference>
<dbReference type="InterPro" id="IPR036576">
    <property type="entry name" value="WRKY_dom_sf"/>
</dbReference>
<evidence type="ECO:0000256" key="6">
    <source>
        <dbReference type="SAM" id="MobiDB-lite"/>
    </source>
</evidence>
<dbReference type="SUPFAM" id="SSF118290">
    <property type="entry name" value="WRKY DNA-binding domain"/>
    <property type="match status" value="1"/>
</dbReference>
<evidence type="ECO:0000256" key="5">
    <source>
        <dbReference type="ARBA" id="ARBA00023242"/>
    </source>
</evidence>
<dbReference type="GO" id="GO:0043565">
    <property type="term" value="F:sequence-specific DNA binding"/>
    <property type="evidence" value="ECO:0007669"/>
    <property type="project" value="InterPro"/>
</dbReference>
<evidence type="ECO:0000256" key="2">
    <source>
        <dbReference type="ARBA" id="ARBA00023015"/>
    </source>
</evidence>
<comment type="caution">
    <text evidence="8">The sequence shown here is derived from an EMBL/GenBank/DDBJ whole genome shotgun (WGS) entry which is preliminary data.</text>
</comment>
<dbReference type="PANTHER" id="PTHR31282">
    <property type="entry name" value="WRKY TRANSCRIPTION FACTOR 21-RELATED"/>
    <property type="match status" value="1"/>
</dbReference>
<keyword evidence="3" id="KW-0238">DNA-binding</keyword>
<dbReference type="Gene3D" id="2.20.25.80">
    <property type="entry name" value="WRKY domain"/>
    <property type="match status" value="1"/>
</dbReference>
<sequence length="311" mass="35070">MEEVTKMESFCSEILPFNRKKVIDELLRGCRFAGKLKDVLRETCCGGGGDARELITGIFDSFSNTLSMLNSPEFDEISQFLPSTQVGSPCLDGRKSEDSVQSSKSSTVKDRRGCYKRRRNSQSWTTERPALVDDGHGWRKYGQKVILNAKHPRNYYRCTHKYDQGCQATKQVQQLNEKPPLYRTTYIGHHTCKASPTPQIFLDSDVDASDSKTFLLSFSNDCKNGETSVSFFPSIKQEHDKEADLTHHHHSSSSNYLLSSDLSPFDHSVVNSSCTTSTATTTKTRSLDLDDMMVGSVYEFDDDVLQFPEFS</sequence>
<dbReference type="AlphaFoldDB" id="A0AAV8SPK3"/>
<feature type="region of interest" description="Disordered" evidence="6">
    <location>
        <begin position="91"/>
        <end position="112"/>
    </location>
</feature>
<protein>
    <recommendedName>
        <fullName evidence="7">WRKY domain-containing protein</fullName>
    </recommendedName>
</protein>
<dbReference type="GO" id="GO:0003700">
    <property type="term" value="F:DNA-binding transcription factor activity"/>
    <property type="evidence" value="ECO:0007669"/>
    <property type="project" value="InterPro"/>
</dbReference>
<evidence type="ECO:0000313" key="9">
    <source>
        <dbReference type="Proteomes" id="UP001159364"/>
    </source>
</evidence>
<organism evidence="8 9">
    <name type="scientific">Erythroxylum novogranatense</name>
    <dbReference type="NCBI Taxonomy" id="1862640"/>
    <lineage>
        <taxon>Eukaryota</taxon>
        <taxon>Viridiplantae</taxon>
        <taxon>Streptophyta</taxon>
        <taxon>Embryophyta</taxon>
        <taxon>Tracheophyta</taxon>
        <taxon>Spermatophyta</taxon>
        <taxon>Magnoliopsida</taxon>
        <taxon>eudicotyledons</taxon>
        <taxon>Gunneridae</taxon>
        <taxon>Pentapetalae</taxon>
        <taxon>rosids</taxon>
        <taxon>fabids</taxon>
        <taxon>Malpighiales</taxon>
        <taxon>Erythroxylaceae</taxon>
        <taxon>Erythroxylum</taxon>
    </lineage>
</organism>
<proteinExistence type="predicted"/>
<reference evidence="8 9" key="1">
    <citation type="submission" date="2021-09" db="EMBL/GenBank/DDBJ databases">
        <title>Genomic insights and catalytic innovation underlie evolution of tropane alkaloids biosynthesis.</title>
        <authorList>
            <person name="Wang Y.-J."/>
            <person name="Tian T."/>
            <person name="Huang J.-P."/>
            <person name="Huang S.-X."/>
        </authorList>
    </citation>
    <scope>NUCLEOTIDE SEQUENCE [LARGE SCALE GENOMIC DNA]</scope>
    <source>
        <strain evidence="8">KIB-2018</strain>
        <tissue evidence="8">Leaf</tissue>
    </source>
</reference>
<dbReference type="Proteomes" id="UP001159364">
    <property type="component" value="Linkage Group LG09"/>
</dbReference>
<dbReference type="SMART" id="SM00774">
    <property type="entry name" value="WRKY"/>
    <property type="match status" value="1"/>
</dbReference>
<keyword evidence="9" id="KW-1185">Reference proteome</keyword>
<dbReference type="InterPro" id="IPR003657">
    <property type="entry name" value="WRKY_dom"/>
</dbReference>
<feature type="domain" description="WRKY" evidence="7">
    <location>
        <begin position="127"/>
        <end position="195"/>
    </location>
</feature>
<name>A0AAV8SPK3_9ROSI</name>
<keyword evidence="5" id="KW-0539">Nucleus</keyword>
<keyword evidence="4" id="KW-0804">Transcription</keyword>
<dbReference type="PROSITE" id="PS50811">
    <property type="entry name" value="WRKY"/>
    <property type="match status" value="1"/>
</dbReference>
<evidence type="ECO:0000313" key="8">
    <source>
        <dbReference type="EMBL" id="KAJ8753840.1"/>
    </source>
</evidence>
<keyword evidence="2" id="KW-0805">Transcription regulation</keyword>
<evidence type="ECO:0000256" key="3">
    <source>
        <dbReference type="ARBA" id="ARBA00023125"/>
    </source>
</evidence>
<dbReference type="EMBL" id="JAIWQS010000009">
    <property type="protein sequence ID" value="KAJ8753840.1"/>
    <property type="molecule type" value="Genomic_DNA"/>
</dbReference>
<dbReference type="GO" id="GO:0005634">
    <property type="term" value="C:nucleus"/>
    <property type="evidence" value="ECO:0007669"/>
    <property type="project" value="UniProtKB-SubCell"/>
</dbReference>
<dbReference type="Pfam" id="PF03106">
    <property type="entry name" value="WRKY"/>
    <property type="match status" value="1"/>
</dbReference>